<evidence type="ECO:0000313" key="2">
    <source>
        <dbReference type="EMBL" id="OHA90364.1"/>
    </source>
</evidence>
<dbReference type="Proteomes" id="UP000178107">
    <property type="component" value="Unassembled WGS sequence"/>
</dbReference>
<keyword evidence="1" id="KW-0472">Membrane</keyword>
<comment type="caution">
    <text evidence="2">The sequence shown here is derived from an EMBL/GenBank/DDBJ whole genome shotgun (WGS) entry which is preliminary data.</text>
</comment>
<feature type="transmembrane region" description="Helical" evidence="1">
    <location>
        <begin position="276"/>
        <end position="295"/>
    </location>
</feature>
<keyword evidence="1" id="KW-0812">Transmembrane</keyword>
<sequence>MISSDIPELERIIKSIKEGSDESVAFSNYLTTLCSKTDQTYSASTWPDNWRKAVYLFARVFLEKDAGPYLVIVNRFLKEDAESEIAAFFHSEIIWNYFENTSDYNKDCLRKYLRRFPHNPEFHNNYGIFLASNFTFENALDEHRTAIKLDEDNAIFVYNYFLAVKQYFEQLLKKKKITEAEVLIKNEREFLSKVKIVGLGKWDIETRLNSLSDRLNDFQMMMERVDFFEDSIEQKIRGEQKRLIEILGIFSAIIAFILTNITIATANLTARDTLNLMLGMALILIIFMIIVSMLFSSKRRYVGRLDFLKDKRLWSIVISGLALIFLM</sequence>
<feature type="transmembrane region" description="Helical" evidence="1">
    <location>
        <begin position="307"/>
        <end position="326"/>
    </location>
</feature>
<proteinExistence type="predicted"/>
<dbReference type="Gene3D" id="1.25.40.10">
    <property type="entry name" value="Tetratricopeptide repeat domain"/>
    <property type="match status" value="1"/>
</dbReference>
<organism evidence="2 3">
    <name type="scientific">Candidatus Zambryskibacteria bacterium RIFCSPHIGHO2_01_FULL_46_25</name>
    <dbReference type="NCBI Taxonomy" id="1802738"/>
    <lineage>
        <taxon>Bacteria</taxon>
        <taxon>Candidatus Zambryskiibacteriota</taxon>
    </lineage>
</organism>
<keyword evidence="1" id="KW-1133">Transmembrane helix</keyword>
<gene>
    <name evidence="2" type="ORF">A2838_02060</name>
</gene>
<dbReference type="EMBL" id="MHVH01000005">
    <property type="protein sequence ID" value="OHA90364.1"/>
    <property type="molecule type" value="Genomic_DNA"/>
</dbReference>
<name>A0A1G2SZE4_9BACT</name>
<dbReference type="InterPro" id="IPR011990">
    <property type="entry name" value="TPR-like_helical_dom_sf"/>
</dbReference>
<dbReference type="SUPFAM" id="SSF48452">
    <property type="entry name" value="TPR-like"/>
    <property type="match status" value="1"/>
</dbReference>
<accession>A0A1G2SZE4</accession>
<reference evidence="2 3" key="1">
    <citation type="journal article" date="2016" name="Nat. Commun.">
        <title>Thousands of microbial genomes shed light on interconnected biogeochemical processes in an aquifer system.</title>
        <authorList>
            <person name="Anantharaman K."/>
            <person name="Brown C.T."/>
            <person name="Hug L.A."/>
            <person name="Sharon I."/>
            <person name="Castelle C.J."/>
            <person name="Probst A.J."/>
            <person name="Thomas B.C."/>
            <person name="Singh A."/>
            <person name="Wilkins M.J."/>
            <person name="Karaoz U."/>
            <person name="Brodie E.L."/>
            <person name="Williams K.H."/>
            <person name="Hubbard S.S."/>
            <person name="Banfield J.F."/>
        </authorList>
    </citation>
    <scope>NUCLEOTIDE SEQUENCE [LARGE SCALE GENOMIC DNA]</scope>
</reference>
<dbReference type="AlphaFoldDB" id="A0A1G2SZE4"/>
<protein>
    <submittedName>
        <fullName evidence="2">Uncharacterized protein</fullName>
    </submittedName>
</protein>
<evidence type="ECO:0000313" key="3">
    <source>
        <dbReference type="Proteomes" id="UP000178107"/>
    </source>
</evidence>
<evidence type="ECO:0000256" key="1">
    <source>
        <dbReference type="SAM" id="Phobius"/>
    </source>
</evidence>
<feature type="transmembrane region" description="Helical" evidence="1">
    <location>
        <begin position="243"/>
        <end position="264"/>
    </location>
</feature>